<protein>
    <submittedName>
        <fullName evidence="2">Uncharacterized protein</fullName>
    </submittedName>
</protein>
<dbReference type="Gene3D" id="1.25.40.10">
    <property type="entry name" value="Tetratricopeptide repeat domain"/>
    <property type="match status" value="1"/>
</dbReference>
<dbReference type="AlphaFoldDB" id="A0A1Y5MS91"/>
<evidence type="ECO:0000256" key="1">
    <source>
        <dbReference type="SAM" id="SignalP"/>
    </source>
</evidence>
<dbReference type="InterPro" id="IPR040239">
    <property type="entry name" value="HcpB-like"/>
</dbReference>
<dbReference type="PANTHER" id="PTHR13891:SF1">
    <property type="entry name" value="CYTOCHROME C OXIDASE ASSEMBLY FACTOR 7"/>
    <property type="match status" value="1"/>
</dbReference>
<evidence type="ECO:0000313" key="2">
    <source>
        <dbReference type="EMBL" id="OUT11257.1"/>
    </source>
</evidence>
<keyword evidence="1" id="KW-0732">Signal</keyword>
<feature type="chain" id="PRO_5039944087" evidence="1">
    <location>
        <begin position="20"/>
        <end position="232"/>
    </location>
</feature>
<sequence>MVKMKNLLFALLVALNLFASEPSLSPLLAADTLEKLKKCKNHDLNATKECVQAGMVAANLKQDYGAAEGLFSLACAKGDGEGCFYLGELYKNNLVKAADKSERETKISAYYKASCVLYEYLPGCLALANFMQEELGDEVQSFAINNTLCNKKYAPGCYNVGWMIERTGGDIGEMMEYYERSCKLGYVGGCERAAWLYEGNFNENRYEQVKKDVKKAKQMRKKACELGDKQSC</sequence>
<name>A0A1Y5MS91_9BACT</name>
<evidence type="ECO:0000313" key="3">
    <source>
        <dbReference type="Proteomes" id="UP000195967"/>
    </source>
</evidence>
<dbReference type="EMBL" id="NDYO01000007">
    <property type="protein sequence ID" value="OUT11257.1"/>
    <property type="molecule type" value="Genomic_DNA"/>
</dbReference>
<accession>A0A1Y5MS91</accession>
<dbReference type="InterPro" id="IPR011990">
    <property type="entry name" value="TPR-like_helical_dom_sf"/>
</dbReference>
<dbReference type="SUPFAM" id="SSF81901">
    <property type="entry name" value="HCP-like"/>
    <property type="match status" value="1"/>
</dbReference>
<dbReference type="PANTHER" id="PTHR13891">
    <property type="entry name" value="CYTOCHROME C OXIDASE ASSEMBLY FACTOR 7"/>
    <property type="match status" value="1"/>
</dbReference>
<reference evidence="2 3" key="1">
    <citation type="submission" date="2017-04" db="EMBL/GenBank/DDBJ databases">
        <title>Complete genome of Campylobacter concisus ATCC 33237T and draft genomes for an additional eight well characterized C. concisus strains.</title>
        <authorList>
            <person name="Cornelius A.J."/>
            <person name="Miller W.G."/>
            <person name="Lastovica A.J."/>
            <person name="On S.L."/>
            <person name="French N.P."/>
            <person name="Vandenberg O."/>
            <person name="Biggs P.J."/>
        </authorList>
    </citation>
    <scope>NUCLEOTIDE SEQUENCE [LARGE SCALE GENOMIC DNA]</scope>
    <source>
        <strain evidence="2 3">Lasto28.99</strain>
    </source>
</reference>
<proteinExistence type="predicted"/>
<gene>
    <name evidence="2" type="ORF">B9N62_06570</name>
</gene>
<dbReference type="Proteomes" id="UP000195967">
    <property type="component" value="Unassembled WGS sequence"/>
</dbReference>
<comment type="caution">
    <text evidence="2">The sequence shown here is derived from an EMBL/GenBank/DDBJ whole genome shotgun (WGS) entry which is preliminary data.</text>
</comment>
<feature type="signal peptide" evidence="1">
    <location>
        <begin position="1"/>
        <end position="19"/>
    </location>
</feature>
<organism evidence="2 3">
    <name type="scientific">Campylobacter concisus</name>
    <dbReference type="NCBI Taxonomy" id="199"/>
    <lineage>
        <taxon>Bacteria</taxon>
        <taxon>Pseudomonadati</taxon>
        <taxon>Campylobacterota</taxon>
        <taxon>Epsilonproteobacteria</taxon>
        <taxon>Campylobacterales</taxon>
        <taxon>Campylobacteraceae</taxon>
        <taxon>Campylobacter</taxon>
    </lineage>
</organism>